<evidence type="ECO:0000256" key="1">
    <source>
        <dbReference type="ARBA" id="ARBA00006484"/>
    </source>
</evidence>
<dbReference type="Proteomes" id="UP000199101">
    <property type="component" value="Unassembled WGS sequence"/>
</dbReference>
<dbReference type="PRINTS" id="PR00080">
    <property type="entry name" value="SDRFAMILY"/>
</dbReference>
<proteinExistence type="inferred from homology"/>
<evidence type="ECO:0000256" key="8">
    <source>
        <dbReference type="ARBA" id="ARBA00067139"/>
    </source>
</evidence>
<dbReference type="Pfam" id="PF00106">
    <property type="entry name" value="adh_short"/>
    <property type="match status" value="1"/>
</dbReference>
<feature type="domain" description="Ketoreductase" evidence="10">
    <location>
        <begin position="21"/>
        <end position="202"/>
    </location>
</feature>
<dbReference type="PANTHER" id="PTHR44196">
    <property type="entry name" value="DEHYDROGENASE/REDUCTASE SDR FAMILY MEMBER 7B"/>
    <property type="match status" value="1"/>
</dbReference>
<keyword evidence="3" id="KW-0521">NADP</keyword>
<comment type="catalytic activity">
    <reaction evidence="5">
        <text>L-serine + NADP(+) = aminoacetaldehyde + CO2 + NADPH</text>
        <dbReference type="Rhea" id="RHEA:43620"/>
        <dbReference type="ChEBI" id="CHEBI:16526"/>
        <dbReference type="ChEBI" id="CHEBI:33384"/>
        <dbReference type="ChEBI" id="CHEBI:57783"/>
        <dbReference type="ChEBI" id="CHEBI:58213"/>
        <dbReference type="ChEBI" id="CHEBI:58349"/>
        <dbReference type="EC" id="1.1.1.276"/>
    </reaction>
</comment>
<dbReference type="PRINTS" id="PR00081">
    <property type="entry name" value="GDHRDH"/>
</dbReference>
<reference evidence="12" key="1">
    <citation type="submission" date="2016-08" db="EMBL/GenBank/DDBJ databases">
        <authorList>
            <person name="Varghese N."/>
            <person name="Submissions Spin"/>
        </authorList>
    </citation>
    <scope>NUCLEOTIDE SEQUENCE [LARGE SCALE GENOMIC DNA]</scope>
    <source>
        <strain evidence="12">HAMBI 2975</strain>
    </source>
</reference>
<dbReference type="InterPro" id="IPR036291">
    <property type="entry name" value="NAD(P)-bd_dom_sf"/>
</dbReference>
<dbReference type="PROSITE" id="PS00061">
    <property type="entry name" value="ADH_SHORT"/>
    <property type="match status" value="1"/>
</dbReference>
<dbReference type="FunFam" id="3.40.50.720:FF:000047">
    <property type="entry name" value="NADP-dependent L-serine/L-allo-threonine dehydrogenase"/>
    <property type="match status" value="1"/>
</dbReference>
<dbReference type="STRING" id="410764.GA0061103_1818"/>
<dbReference type="InterPro" id="IPR020904">
    <property type="entry name" value="Sc_DH/Rdtase_CS"/>
</dbReference>
<evidence type="ECO:0000256" key="7">
    <source>
        <dbReference type="ARBA" id="ARBA00066862"/>
    </source>
</evidence>
<comment type="function">
    <text evidence="6">Catalyzes the oxidation of the hydroxyl group of serine to form 2-aminomalonate semialdehyde which is spontaneously converted into 2-aminoacetaldehyde and CO(2). Also acts on D-serine, L-glycerate, D-glycerate and 2-methyl-DL-serine. Does not act on O-methyl-DL-serine and L-threonine.</text>
</comment>
<keyword evidence="4" id="KW-0560">Oxidoreductase</keyword>
<dbReference type="SUPFAM" id="SSF51735">
    <property type="entry name" value="NAD(P)-binding Rossmann-fold domains"/>
    <property type="match status" value="1"/>
</dbReference>
<dbReference type="GO" id="GO:0031132">
    <property type="term" value="F:serine 3-dehydrogenase activity"/>
    <property type="evidence" value="ECO:0007669"/>
    <property type="project" value="UniProtKB-EC"/>
</dbReference>
<dbReference type="InterPro" id="IPR057326">
    <property type="entry name" value="KR_dom"/>
</dbReference>
<evidence type="ECO:0000256" key="5">
    <source>
        <dbReference type="ARBA" id="ARBA00052384"/>
    </source>
</evidence>
<dbReference type="Gene3D" id="3.40.50.720">
    <property type="entry name" value="NAD(P)-binding Rossmann-like Domain"/>
    <property type="match status" value="1"/>
</dbReference>
<name>A0A1C3UAL9_9HYPH</name>
<dbReference type="EC" id="1.1.1.276" evidence="7"/>
<dbReference type="OrthoDB" id="9810734at2"/>
<keyword evidence="12" id="KW-1185">Reference proteome</keyword>
<dbReference type="EMBL" id="FMAG01000001">
    <property type="protein sequence ID" value="SCB12523.1"/>
    <property type="molecule type" value="Genomic_DNA"/>
</dbReference>
<comment type="similarity">
    <text evidence="1 9">Belongs to the short-chain dehydrogenases/reductases (SDR) family.</text>
</comment>
<dbReference type="PANTHER" id="PTHR44196:SF1">
    <property type="entry name" value="DEHYDROGENASE_REDUCTASE SDR FAMILY MEMBER 7B"/>
    <property type="match status" value="1"/>
</dbReference>
<dbReference type="AlphaFoldDB" id="A0A1C3UAL9"/>
<comment type="subunit">
    <text evidence="2">Homotetramer.</text>
</comment>
<evidence type="ECO:0000256" key="4">
    <source>
        <dbReference type="ARBA" id="ARBA00023002"/>
    </source>
</evidence>
<dbReference type="SMART" id="SM00822">
    <property type="entry name" value="PKS_KR"/>
    <property type="match status" value="1"/>
</dbReference>
<evidence type="ECO:0000259" key="10">
    <source>
        <dbReference type="SMART" id="SM00822"/>
    </source>
</evidence>
<evidence type="ECO:0000256" key="6">
    <source>
        <dbReference type="ARBA" id="ARBA00055659"/>
    </source>
</evidence>
<sequence length="255" mass="26904">MENFQDSANGEDILGQKLEGKVALVTGASSGIGRATALALGEEGAKLALVGRSAERLQAVAAKADGDALVLPADLTEPDAIKKVVDATIERFGRIDILLPNAGLYIPGDVAEGDPDAWDELIAINVNSVFRLARAVLPGMIAKGGGQIVVTSSVAGHQAIHWEPIYSASKHAIQAFVHGLRRQTMKHNIRVGSVAPGVVLNELWGYTDPAAIDAKVAAREGLRSEDVADAVLFMLTRPANVTIRDLVILPQIQDI</sequence>
<dbReference type="CDD" id="cd05233">
    <property type="entry name" value="SDR_c"/>
    <property type="match status" value="1"/>
</dbReference>
<gene>
    <name evidence="11" type="ORF">GA0061103_1818</name>
</gene>
<organism evidence="11 12">
    <name type="scientific">Rhizobium multihospitium</name>
    <dbReference type="NCBI Taxonomy" id="410764"/>
    <lineage>
        <taxon>Bacteria</taxon>
        <taxon>Pseudomonadati</taxon>
        <taxon>Pseudomonadota</taxon>
        <taxon>Alphaproteobacteria</taxon>
        <taxon>Hyphomicrobiales</taxon>
        <taxon>Rhizobiaceae</taxon>
        <taxon>Rhizobium/Agrobacterium group</taxon>
        <taxon>Rhizobium</taxon>
    </lineage>
</organism>
<dbReference type="GO" id="GO:0016020">
    <property type="term" value="C:membrane"/>
    <property type="evidence" value="ECO:0007669"/>
    <property type="project" value="TreeGrafter"/>
</dbReference>
<evidence type="ECO:0000256" key="2">
    <source>
        <dbReference type="ARBA" id="ARBA00011881"/>
    </source>
</evidence>
<evidence type="ECO:0000256" key="9">
    <source>
        <dbReference type="RuleBase" id="RU000363"/>
    </source>
</evidence>
<evidence type="ECO:0000256" key="3">
    <source>
        <dbReference type="ARBA" id="ARBA00022857"/>
    </source>
</evidence>
<evidence type="ECO:0000313" key="12">
    <source>
        <dbReference type="Proteomes" id="UP000199101"/>
    </source>
</evidence>
<accession>A0A1C3UAL9</accession>
<dbReference type="InterPro" id="IPR002347">
    <property type="entry name" value="SDR_fam"/>
</dbReference>
<evidence type="ECO:0000313" key="11">
    <source>
        <dbReference type="EMBL" id="SCB12523.1"/>
    </source>
</evidence>
<protein>
    <recommendedName>
        <fullName evidence="8">Serine 3-dehydrogenase</fullName>
        <ecNumber evidence="7">1.1.1.276</ecNumber>
    </recommendedName>
</protein>